<dbReference type="InterPro" id="IPR029044">
    <property type="entry name" value="Nucleotide-diphossugar_trans"/>
</dbReference>
<feature type="domain" description="Glycosyltransferase 2-like" evidence="1">
    <location>
        <begin position="5"/>
        <end position="161"/>
    </location>
</feature>
<dbReference type="Pfam" id="PF00535">
    <property type="entry name" value="Glycos_transf_2"/>
    <property type="match status" value="1"/>
</dbReference>
<evidence type="ECO:0000259" key="1">
    <source>
        <dbReference type="Pfam" id="PF00535"/>
    </source>
</evidence>
<name>A0A174KQ73_9FIRM</name>
<gene>
    <name evidence="2" type="primary">arnC</name>
    <name evidence="2" type="ORF">ERS852526_00460</name>
</gene>
<dbReference type="OrthoDB" id="9810303at2"/>
<dbReference type="CDD" id="cd04179">
    <property type="entry name" value="DPM_DPG-synthase_like"/>
    <property type="match status" value="1"/>
</dbReference>
<dbReference type="GO" id="GO:0099621">
    <property type="term" value="F:undecaprenyl-phosphate 4-deoxy-4-formamido-L-arabinose transferase activity"/>
    <property type="evidence" value="ECO:0007669"/>
    <property type="project" value="UniProtKB-EC"/>
</dbReference>
<dbReference type="EC" id="2.4.2.53" evidence="2"/>
<dbReference type="SUPFAM" id="SSF53448">
    <property type="entry name" value="Nucleotide-diphospho-sugar transferases"/>
    <property type="match status" value="1"/>
</dbReference>
<dbReference type="RefSeq" id="WP_055281624.1">
    <property type="nucleotide sequence ID" value="NZ_CZAY01000003.1"/>
</dbReference>
<dbReference type="AlphaFoldDB" id="A0A174KQ73"/>
<organism evidence="2 3">
    <name type="scientific">Dorea longicatena</name>
    <dbReference type="NCBI Taxonomy" id="88431"/>
    <lineage>
        <taxon>Bacteria</taxon>
        <taxon>Bacillati</taxon>
        <taxon>Bacillota</taxon>
        <taxon>Clostridia</taxon>
        <taxon>Lachnospirales</taxon>
        <taxon>Lachnospiraceae</taxon>
        <taxon>Dorea</taxon>
    </lineage>
</organism>
<reference evidence="2 3" key="1">
    <citation type="submission" date="2015-09" db="EMBL/GenBank/DDBJ databases">
        <authorList>
            <consortium name="Pathogen Informatics"/>
        </authorList>
    </citation>
    <scope>NUCLEOTIDE SEQUENCE [LARGE SCALE GENOMIC DNA]</scope>
    <source>
        <strain evidence="2 3">2789STDY5834914</strain>
    </source>
</reference>
<dbReference type="GeneID" id="96227766"/>
<sequence>MKKLIIIPAYNESANIEKTVASIKKDAKGFDYVIINDCSIDNTRKICEDNGFNIVNLPINLGIGGAVQTGYRYAYEHGYDVAVQVDGDGQHDPEFLDTMATYLVNHNLDMVIGSRFIEKKGFQSSYTRRMGIKFFTGLIKLMTGKTITDPTSGLRMIGRNAMGLFAYDYPRDYPEPESVVAILRRNMKVEEIPVVMKAREGGVSSISLKKSVYYMIKVPLAILIERIRKY</sequence>
<evidence type="ECO:0000313" key="2">
    <source>
        <dbReference type="EMBL" id="CUP11745.1"/>
    </source>
</evidence>
<keyword evidence="2" id="KW-0328">Glycosyltransferase</keyword>
<dbReference type="PANTHER" id="PTHR48090">
    <property type="entry name" value="UNDECAPRENYL-PHOSPHATE 4-DEOXY-4-FORMAMIDO-L-ARABINOSE TRANSFERASE-RELATED"/>
    <property type="match status" value="1"/>
</dbReference>
<dbReference type="InterPro" id="IPR050256">
    <property type="entry name" value="Glycosyltransferase_2"/>
</dbReference>
<dbReference type="InterPro" id="IPR001173">
    <property type="entry name" value="Glyco_trans_2-like"/>
</dbReference>
<keyword evidence="2" id="KW-0808">Transferase</keyword>
<dbReference type="Proteomes" id="UP000095485">
    <property type="component" value="Unassembled WGS sequence"/>
</dbReference>
<protein>
    <submittedName>
        <fullName evidence="2">Undecaprenyl-phosphate 4-deoxy-4-formamido-L-arabinose transferase</fullName>
        <ecNumber evidence="2">2.4.2.53</ecNumber>
    </submittedName>
</protein>
<dbReference type="EMBL" id="CZAY01000003">
    <property type="protein sequence ID" value="CUP11745.1"/>
    <property type="molecule type" value="Genomic_DNA"/>
</dbReference>
<evidence type="ECO:0000313" key="3">
    <source>
        <dbReference type="Proteomes" id="UP000095485"/>
    </source>
</evidence>
<dbReference type="Gene3D" id="3.90.550.10">
    <property type="entry name" value="Spore Coat Polysaccharide Biosynthesis Protein SpsA, Chain A"/>
    <property type="match status" value="1"/>
</dbReference>
<accession>A0A174KQ73</accession>
<proteinExistence type="predicted"/>
<dbReference type="PANTHER" id="PTHR48090:SF7">
    <property type="entry name" value="RFBJ PROTEIN"/>
    <property type="match status" value="1"/>
</dbReference>